<evidence type="ECO:0000313" key="10">
    <source>
        <dbReference type="EMBL" id="TPX17923.1"/>
    </source>
</evidence>
<dbReference type="InParanoid" id="A0A507BEM3"/>
<gene>
    <name evidence="10" type="ORF">E0L32_011986</name>
</gene>
<dbReference type="SMART" id="SM00829">
    <property type="entry name" value="PKS_ER"/>
    <property type="match status" value="1"/>
</dbReference>
<protein>
    <recommendedName>
        <fullName evidence="9">Enoyl reductase (ER) domain-containing protein</fullName>
    </recommendedName>
</protein>
<evidence type="ECO:0000256" key="3">
    <source>
        <dbReference type="ARBA" id="ARBA00008072"/>
    </source>
</evidence>
<evidence type="ECO:0000313" key="11">
    <source>
        <dbReference type="Proteomes" id="UP000319257"/>
    </source>
</evidence>
<dbReference type="STRING" id="1093900.A0A507BEM3"/>
<dbReference type="Gene3D" id="3.40.50.720">
    <property type="entry name" value="NAD(P)-binding Rossmann-like Domain"/>
    <property type="match status" value="1"/>
</dbReference>
<dbReference type="OrthoDB" id="5363962at2759"/>
<keyword evidence="11" id="KW-1185">Reference proteome</keyword>
<dbReference type="InterPro" id="IPR002328">
    <property type="entry name" value="ADH_Zn_CS"/>
</dbReference>
<organism evidence="10 11">
    <name type="scientific">Thyridium curvatum</name>
    <dbReference type="NCBI Taxonomy" id="1093900"/>
    <lineage>
        <taxon>Eukaryota</taxon>
        <taxon>Fungi</taxon>
        <taxon>Dikarya</taxon>
        <taxon>Ascomycota</taxon>
        <taxon>Pezizomycotina</taxon>
        <taxon>Sordariomycetes</taxon>
        <taxon>Sordariomycetidae</taxon>
        <taxon>Thyridiales</taxon>
        <taxon>Thyridiaceae</taxon>
        <taxon>Thyridium</taxon>
    </lineage>
</organism>
<keyword evidence="7" id="KW-0520">NAD</keyword>
<evidence type="ECO:0000256" key="1">
    <source>
        <dbReference type="ARBA" id="ARBA00001947"/>
    </source>
</evidence>
<dbReference type="Gene3D" id="3.90.180.10">
    <property type="entry name" value="Medium-chain alcohol dehydrogenases, catalytic domain"/>
    <property type="match status" value="1"/>
</dbReference>
<feature type="domain" description="Enoyl reductase (ER)" evidence="9">
    <location>
        <begin position="14"/>
        <end position="376"/>
    </location>
</feature>
<proteinExistence type="inferred from homology"/>
<dbReference type="Pfam" id="PF00107">
    <property type="entry name" value="ADH_zinc_N"/>
    <property type="match status" value="1"/>
</dbReference>
<dbReference type="SUPFAM" id="SSF51735">
    <property type="entry name" value="NAD(P)-binding Rossmann-fold domains"/>
    <property type="match status" value="1"/>
</dbReference>
<evidence type="ECO:0000256" key="2">
    <source>
        <dbReference type="ARBA" id="ARBA00004921"/>
    </source>
</evidence>
<dbReference type="GeneID" id="41979433"/>
<keyword evidence="5 8" id="KW-0862">Zinc</keyword>
<dbReference type="InterPro" id="IPR011032">
    <property type="entry name" value="GroES-like_sf"/>
</dbReference>
<name>A0A507BEM3_9PEZI</name>
<dbReference type="GO" id="GO:0003939">
    <property type="term" value="F:L-iditol 2-dehydrogenase (NAD+) activity"/>
    <property type="evidence" value="ECO:0007669"/>
    <property type="project" value="TreeGrafter"/>
</dbReference>
<dbReference type="EMBL" id="SKBQ01000129">
    <property type="protein sequence ID" value="TPX17923.1"/>
    <property type="molecule type" value="Genomic_DNA"/>
</dbReference>
<dbReference type="InterPro" id="IPR036291">
    <property type="entry name" value="NAD(P)-bd_dom_sf"/>
</dbReference>
<dbReference type="CDD" id="cd05285">
    <property type="entry name" value="sorbitol_DH"/>
    <property type="match status" value="1"/>
</dbReference>
<dbReference type="InterPro" id="IPR013149">
    <property type="entry name" value="ADH-like_C"/>
</dbReference>
<dbReference type="RefSeq" id="XP_030999634.1">
    <property type="nucleotide sequence ID" value="XM_031134777.1"/>
</dbReference>
<comment type="cofactor">
    <cofactor evidence="1 8">
        <name>Zn(2+)</name>
        <dbReference type="ChEBI" id="CHEBI:29105"/>
    </cofactor>
</comment>
<reference evidence="10 11" key="1">
    <citation type="submission" date="2019-06" db="EMBL/GenBank/DDBJ databases">
        <title>Draft genome sequence of the filamentous fungus Phialemoniopsis curvata isolated from diesel fuel.</title>
        <authorList>
            <person name="Varaljay V.A."/>
            <person name="Lyon W.J."/>
            <person name="Crouch A.L."/>
            <person name="Drake C.E."/>
            <person name="Hollomon J.M."/>
            <person name="Nadeau L.J."/>
            <person name="Nunn H.S."/>
            <person name="Stevenson B.S."/>
            <person name="Bojanowski C.L."/>
            <person name="Crookes-Goodson W.J."/>
        </authorList>
    </citation>
    <scope>NUCLEOTIDE SEQUENCE [LARGE SCALE GENOMIC DNA]</scope>
    <source>
        <strain evidence="10 11">D216</strain>
    </source>
</reference>
<dbReference type="AlphaFoldDB" id="A0A507BEM3"/>
<dbReference type="InterPro" id="IPR045306">
    <property type="entry name" value="SDH-like"/>
</dbReference>
<comment type="similarity">
    <text evidence="3 8">Belongs to the zinc-containing alcohol dehydrogenase family.</text>
</comment>
<dbReference type="InterPro" id="IPR013154">
    <property type="entry name" value="ADH-like_N"/>
</dbReference>
<evidence type="ECO:0000256" key="7">
    <source>
        <dbReference type="ARBA" id="ARBA00023027"/>
    </source>
</evidence>
<dbReference type="PANTHER" id="PTHR43161:SF25">
    <property type="entry name" value="ALCOHOL DEHYDROGENASE, PUTATIVE (AFU_ORTHOLOGUE AFUA_1G14390)-RELATED"/>
    <property type="match status" value="1"/>
</dbReference>
<dbReference type="SUPFAM" id="SSF50129">
    <property type="entry name" value="GroES-like"/>
    <property type="match status" value="1"/>
</dbReference>
<evidence type="ECO:0000259" key="9">
    <source>
        <dbReference type="SMART" id="SM00829"/>
    </source>
</evidence>
<keyword evidence="6" id="KW-0560">Oxidoreductase</keyword>
<dbReference type="PANTHER" id="PTHR43161">
    <property type="entry name" value="SORBITOL DEHYDROGENASE"/>
    <property type="match status" value="1"/>
</dbReference>
<dbReference type="PROSITE" id="PS00059">
    <property type="entry name" value="ADH_ZINC"/>
    <property type="match status" value="1"/>
</dbReference>
<evidence type="ECO:0000256" key="6">
    <source>
        <dbReference type="ARBA" id="ARBA00023002"/>
    </source>
</evidence>
<dbReference type="GO" id="GO:0006062">
    <property type="term" value="P:sorbitol catabolic process"/>
    <property type="evidence" value="ECO:0007669"/>
    <property type="project" value="TreeGrafter"/>
</dbReference>
<evidence type="ECO:0000256" key="5">
    <source>
        <dbReference type="ARBA" id="ARBA00022833"/>
    </source>
</evidence>
<evidence type="ECO:0000256" key="4">
    <source>
        <dbReference type="ARBA" id="ARBA00022723"/>
    </source>
</evidence>
<accession>A0A507BEM3</accession>
<dbReference type="GO" id="GO:0008270">
    <property type="term" value="F:zinc ion binding"/>
    <property type="evidence" value="ECO:0007669"/>
    <property type="project" value="InterPro"/>
</dbReference>
<dbReference type="Pfam" id="PF08240">
    <property type="entry name" value="ADH_N"/>
    <property type="match status" value="1"/>
</dbReference>
<comment type="caution">
    <text evidence="10">The sequence shown here is derived from an EMBL/GenBank/DDBJ whole genome shotgun (WGS) entry which is preliminary data.</text>
</comment>
<comment type="pathway">
    <text evidence="2">Carbohydrate degradation.</text>
</comment>
<sequence length="382" mass="40344">MASSTSISASVLHGVRDLRTERRSLADPAEGELQVSVRRTGICGSDQHYYNHYRNGDILIREPMTLGHESSGVVEAVGAGVAGFSPGDRVALEVGIPCDSCRLCEAGRYNICADMRFRSSAKSFPHFQGTLQERINHPAKWCHKLPESVSLDEGALLEPLSVAIHAVRRAKLEKGANVLVLGAGAVGLLTAAMLRTAEVASITVADVAGSRVEFAKAHGFADVGVEVPRTAPRETAPTIEDKLASAKETAAFLMKAASGGEGKQFDAVFECTGVEACVQAGIYATAAGGKVLLIGMGTPIQTLPVSAAALREVDLIGVFRYSNTYAYGIEVLADKAKYKLPDVAKLATHRVAGLDRVTDAFTLAGKPADDEGNLVIKVLIET</sequence>
<dbReference type="Proteomes" id="UP000319257">
    <property type="component" value="Unassembled WGS sequence"/>
</dbReference>
<dbReference type="InterPro" id="IPR020843">
    <property type="entry name" value="ER"/>
</dbReference>
<keyword evidence="4 8" id="KW-0479">Metal-binding</keyword>
<evidence type="ECO:0000256" key="8">
    <source>
        <dbReference type="RuleBase" id="RU361277"/>
    </source>
</evidence>